<dbReference type="SMART" id="SM00849">
    <property type="entry name" value="Lactamase_B"/>
    <property type="match status" value="1"/>
</dbReference>
<gene>
    <name evidence="2" type="ORF">BU112_13015</name>
</gene>
<dbReference type="Pfam" id="PF00753">
    <property type="entry name" value="Lactamase_B"/>
    <property type="match status" value="1"/>
</dbReference>
<reference evidence="2 3" key="1">
    <citation type="journal article" date="2016" name="Front. Microbiol.">
        <title>Comprehensive Phylogenetic Analysis of Bovine Non-aureus Staphylococci Species Based on Whole-Genome Sequencing.</title>
        <authorList>
            <person name="Naushad S."/>
            <person name="Barkema H.W."/>
            <person name="Luby C."/>
            <person name="Condas L.A."/>
            <person name="Nobrega D.B."/>
            <person name="Carson D.A."/>
            <person name="De Buck J."/>
        </authorList>
    </citation>
    <scope>NUCLEOTIDE SEQUENCE [LARGE SCALE GENOMIC DNA]</scope>
    <source>
        <strain evidence="2 3">SNUC 4554</strain>
    </source>
</reference>
<organism evidence="2 3">
    <name type="scientific">Staphylococcus shinii</name>
    <dbReference type="NCBI Taxonomy" id="2912228"/>
    <lineage>
        <taxon>Bacteria</taxon>
        <taxon>Bacillati</taxon>
        <taxon>Bacillota</taxon>
        <taxon>Bacilli</taxon>
        <taxon>Bacillales</taxon>
        <taxon>Staphylococcaceae</taxon>
        <taxon>Staphylococcus</taxon>
    </lineage>
</organism>
<dbReference type="CDD" id="cd07721">
    <property type="entry name" value="yflN-like_MBL-fold"/>
    <property type="match status" value="1"/>
</dbReference>
<dbReference type="Proteomes" id="UP000286317">
    <property type="component" value="Unassembled WGS sequence"/>
</dbReference>
<name>A0A418ICE8_9STAP</name>
<evidence type="ECO:0000259" key="1">
    <source>
        <dbReference type="SMART" id="SM00849"/>
    </source>
</evidence>
<evidence type="ECO:0000313" key="2">
    <source>
        <dbReference type="EMBL" id="RIM97216.1"/>
    </source>
</evidence>
<keyword evidence="3" id="KW-1185">Reference proteome</keyword>
<feature type="domain" description="Metallo-beta-lactamase" evidence="1">
    <location>
        <begin position="38"/>
        <end position="247"/>
    </location>
</feature>
<dbReference type="PANTHER" id="PTHR42951:SF17">
    <property type="entry name" value="METALLO-BETA-LACTAMASE DOMAIN-CONTAINING PROTEIN"/>
    <property type="match status" value="1"/>
</dbReference>
<dbReference type="RefSeq" id="WP_119605351.1">
    <property type="nucleotide sequence ID" value="NZ_QXUF01000128.1"/>
</dbReference>
<comment type="caution">
    <text evidence="2">The sequence shown here is derived from an EMBL/GenBank/DDBJ whole genome shotgun (WGS) entry which is preliminary data.</text>
</comment>
<dbReference type="InterPro" id="IPR050855">
    <property type="entry name" value="NDM-1-like"/>
</dbReference>
<accession>A0A418ICE8</accession>
<dbReference type="Gene3D" id="3.60.15.10">
    <property type="entry name" value="Ribonuclease Z/Hydroxyacylglutathione hydrolase-like"/>
    <property type="match status" value="1"/>
</dbReference>
<evidence type="ECO:0000313" key="3">
    <source>
        <dbReference type="Proteomes" id="UP000286317"/>
    </source>
</evidence>
<dbReference type="OrthoDB" id="9802248at2"/>
<sequence>MVGNMSYGKDYKFIPITSIENKQGIEVTNDLYQYTTQIVNIVMYGHSKNDFVLIDAGMPNSAQTIIEEVEKRFGPGSRPQAIVLTHGHFDHVGAIIELINYWDVVVYAHPLEIPFLTGKVNYLKPDITVEGGLLAKTSFILPNTAIDLGNRIKALPEDYSVPHMSDFQWIHTPGHSPGHVSLFREKDGALIAGDAFITVKQDYLYQVLTQQKKIYGPPRYFTTDWESAFDSIKKLESIQPKIAITGHGLPMKGKELTKNLNYLVNNFDDIALPKHGKYIE</sequence>
<dbReference type="SUPFAM" id="SSF56281">
    <property type="entry name" value="Metallo-hydrolase/oxidoreductase"/>
    <property type="match status" value="1"/>
</dbReference>
<dbReference type="InterPro" id="IPR001279">
    <property type="entry name" value="Metallo-B-lactamas"/>
</dbReference>
<proteinExistence type="predicted"/>
<protein>
    <submittedName>
        <fullName evidence="2">MBL fold metallo-hydrolase</fullName>
    </submittedName>
</protein>
<dbReference type="AlphaFoldDB" id="A0A418ICE8"/>
<dbReference type="PANTHER" id="PTHR42951">
    <property type="entry name" value="METALLO-BETA-LACTAMASE DOMAIN-CONTAINING"/>
    <property type="match status" value="1"/>
</dbReference>
<dbReference type="EMBL" id="QXUF01000128">
    <property type="protein sequence ID" value="RIM97216.1"/>
    <property type="molecule type" value="Genomic_DNA"/>
</dbReference>
<dbReference type="InterPro" id="IPR036866">
    <property type="entry name" value="RibonucZ/Hydroxyglut_hydro"/>
</dbReference>